<dbReference type="InterPro" id="IPR011989">
    <property type="entry name" value="ARM-like"/>
</dbReference>
<dbReference type="Proteomes" id="UP000837857">
    <property type="component" value="Chromosome 17"/>
</dbReference>
<keyword evidence="12" id="KW-1185">Reference proteome</keyword>
<dbReference type="PANTHER" id="PTHR13322:SF2">
    <property type="entry name" value="INTEGRATOR COMPLEX SUBUNIT 7"/>
    <property type="match status" value="1"/>
</dbReference>
<evidence type="ECO:0000256" key="2">
    <source>
        <dbReference type="ARBA" id="ARBA00004496"/>
    </source>
</evidence>
<evidence type="ECO:0000256" key="3">
    <source>
        <dbReference type="ARBA" id="ARBA00008565"/>
    </source>
</evidence>
<sequence length="975" mass="103042">MIGTRSNTFNDNSGEPEQDANSALTELDKGLRSGKVGEQCEAIVRFPRLFEKYPFPILINSSFLKLADVFRMGNNFLRLWVLRVCQQSEKHLDKILNVDEFLRRVFSVLHSNDPVARALALRTLGAVAGIIPERQNVHHAIRRGLESHDNVEVDAAIYATTRFAAHSNSFAVAMCNKLSDMVECESTAAERRAKLVRALRTVHGGAVRAQGVLKLLHSLLEKFPSSSSVRAAITALTAIAADTVVHVPDQVELLLSIAMKDARSAVRRAALLGLKKLAEHAALWPAECIQKLVQAASDNRDAEHTMLCLQVMQMLVRCAAVCAEGLGGALRRYCFDATLGADLRHAATAADVLTRIVVHCYEESLPVEGADLMLALESLVIATGQVPGHIKPLRIALRCLVQLSRVEPSLYAERTAATVGGQLGGAGGAADPQRTAALLEALAALGGSAACTRRLAPALPALLRTFADTGAMLPEEGSNNGTTLVLVCTVLFQERAAAKLAFRVQDSWERRVLLTVSRADGWTRYRAARAALRYGHPSVAAELLQRLAQEAASEAAQRWLTTLHRAAAADAALQRHGTSHLEECSGQWEACGDAGGAGGAGVGGGGCAAGCAGCGSCTPLAAAWMQARALALAALARAHAAAGALCTQPPPAVAQVRAAIRAGGVEAYNGVGSEVSGALQAAREAGARVGAAGAALRRAAHAAHAVAQRYAHIAHTAFHADDSTLAHLHISQHTFAQLAQFLDRVTSNQQERPAELFPREIKATTLEELIALAPSVELAKISAKLFDNPTTEPGITHRHAEGVASAVRAYVRAAPWPRGVCEAVGGATLCRLSLAPAWRAPPADHAAPLPLAHRLALRLEGVALPPPARSGRAAREVKAVQITVTATPHARANDKGEAGACVLRAVQTVQPVRDFFAAQQLVGVPAAGLYCVAVDAAFVDRRGALWRTGPRTSLLVKAHEEAGSKGGAPATRSRF</sequence>
<dbReference type="InterPro" id="IPR054519">
    <property type="entry name" value="INTS7_C"/>
</dbReference>
<evidence type="ECO:0000256" key="5">
    <source>
        <dbReference type="ARBA" id="ARBA00022490"/>
    </source>
</evidence>
<evidence type="ECO:0000313" key="11">
    <source>
        <dbReference type="EMBL" id="CAH2046854.1"/>
    </source>
</evidence>
<evidence type="ECO:0000256" key="7">
    <source>
        <dbReference type="SAM" id="MobiDB-lite"/>
    </source>
</evidence>
<dbReference type="Gene3D" id="1.25.10.10">
    <property type="entry name" value="Leucine-rich Repeat Variant"/>
    <property type="match status" value="1"/>
</dbReference>
<dbReference type="InterPro" id="IPR033060">
    <property type="entry name" value="INTS7"/>
</dbReference>
<dbReference type="InterPro" id="IPR056516">
    <property type="entry name" value="INTS7_N"/>
</dbReference>
<dbReference type="Pfam" id="PF22965">
    <property type="entry name" value="INTS7_C"/>
    <property type="match status" value="1"/>
</dbReference>
<organism evidence="11 12">
    <name type="scientific">Iphiclides podalirius</name>
    <name type="common">scarce swallowtail</name>
    <dbReference type="NCBI Taxonomy" id="110791"/>
    <lineage>
        <taxon>Eukaryota</taxon>
        <taxon>Metazoa</taxon>
        <taxon>Ecdysozoa</taxon>
        <taxon>Arthropoda</taxon>
        <taxon>Hexapoda</taxon>
        <taxon>Insecta</taxon>
        <taxon>Pterygota</taxon>
        <taxon>Neoptera</taxon>
        <taxon>Endopterygota</taxon>
        <taxon>Lepidoptera</taxon>
        <taxon>Glossata</taxon>
        <taxon>Ditrysia</taxon>
        <taxon>Papilionoidea</taxon>
        <taxon>Papilionidae</taxon>
        <taxon>Papilioninae</taxon>
        <taxon>Iphiclides</taxon>
    </lineage>
</organism>
<evidence type="ECO:0000256" key="1">
    <source>
        <dbReference type="ARBA" id="ARBA00004123"/>
    </source>
</evidence>
<dbReference type="InterPro" id="IPR016024">
    <property type="entry name" value="ARM-type_fold"/>
</dbReference>
<accession>A0ABN8I641</accession>
<evidence type="ECO:0000256" key="4">
    <source>
        <dbReference type="ARBA" id="ARBA00015336"/>
    </source>
</evidence>
<evidence type="ECO:0000259" key="8">
    <source>
        <dbReference type="Pfam" id="PF22965"/>
    </source>
</evidence>
<protein>
    <recommendedName>
        <fullName evidence="4">Integrator complex subunit 7</fullName>
    </recommendedName>
</protein>
<keyword evidence="5" id="KW-0963">Cytoplasm</keyword>
<evidence type="ECO:0000313" key="12">
    <source>
        <dbReference type="Proteomes" id="UP000837857"/>
    </source>
</evidence>
<feature type="domain" description="Integrator complex subunit 7 N-terminal" evidence="9">
    <location>
        <begin position="24"/>
        <end position="536"/>
    </location>
</feature>
<dbReference type="Pfam" id="PF24437">
    <property type="entry name" value="INTS7_HB"/>
    <property type="match status" value="1"/>
</dbReference>
<reference evidence="11" key="1">
    <citation type="submission" date="2022-03" db="EMBL/GenBank/DDBJ databases">
        <authorList>
            <person name="Martin H S."/>
        </authorList>
    </citation>
    <scope>NUCLEOTIDE SEQUENCE</scope>
</reference>
<dbReference type="EMBL" id="OW152829">
    <property type="protein sequence ID" value="CAH2046854.1"/>
    <property type="molecule type" value="Genomic_DNA"/>
</dbReference>
<dbReference type="Pfam" id="PF24436">
    <property type="entry name" value="INTS7_N"/>
    <property type="match status" value="1"/>
</dbReference>
<dbReference type="PANTHER" id="PTHR13322">
    <property type="entry name" value="C1ORF73 PROTEIN"/>
    <property type="match status" value="1"/>
</dbReference>
<dbReference type="SUPFAM" id="SSF48371">
    <property type="entry name" value="ARM repeat"/>
    <property type="match status" value="1"/>
</dbReference>
<evidence type="ECO:0000256" key="6">
    <source>
        <dbReference type="ARBA" id="ARBA00023242"/>
    </source>
</evidence>
<proteinExistence type="inferred from homology"/>
<feature type="domain" description="Integrator complex subunit 7 C-terminal" evidence="8">
    <location>
        <begin position="844"/>
        <end position="946"/>
    </location>
</feature>
<feature type="region of interest" description="Disordered" evidence="7">
    <location>
        <begin position="1"/>
        <end position="21"/>
    </location>
</feature>
<keyword evidence="6" id="KW-0539">Nucleus</keyword>
<evidence type="ECO:0000259" key="9">
    <source>
        <dbReference type="Pfam" id="PF24436"/>
    </source>
</evidence>
<name>A0ABN8I641_9NEOP</name>
<gene>
    <name evidence="11" type="ORF">IPOD504_LOCUS5515</name>
</gene>
<dbReference type="InterPro" id="IPR056517">
    <property type="entry name" value="INTS7_HB"/>
</dbReference>
<feature type="domain" description="Integrator complex subunit 7 helical bundle" evidence="10">
    <location>
        <begin position="680"/>
        <end position="745"/>
    </location>
</feature>
<comment type="similarity">
    <text evidence="3">Belongs to the Integrator subunit 7 family.</text>
</comment>
<comment type="subcellular location">
    <subcellularLocation>
        <location evidence="2">Cytoplasm</location>
    </subcellularLocation>
    <subcellularLocation>
        <location evidence="1">Nucleus</location>
    </subcellularLocation>
</comment>
<evidence type="ECO:0000259" key="10">
    <source>
        <dbReference type="Pfam" id="PF24437"/>
    </source>
</evidence>
<feature type="non-terminal residue" evidence="11">
    <location>
        <position position="975"/>
    </location>
</feature>